<keyword evidence="5 9" id="KW-0627">Porphyrin biosynthesis</keyword>
<accession>A0A1W9KZE3</accession>
<dbReference type="PANTHER" id="PTHR38042:SF1">
    <property type="entry name" value="UROPORPHYRINOGEN-III SYNTHASE, CHLOROPLASTIC"/>
    <property type="match status" value="1"/>
</dbReference>
<evidence type="ECO:0000256" key="3">
    <source>
        <dbReference type="ARBA" id="ARBA00013109"/>
    </source>
</evidence>
<dbReference type="InterPro" id="IPR003754">
    <property type="entry name" value="4pyrrol_synth_uPrphyn_synth"/>
</dbReference>
<dbReference type="CDD" id="cd06578">
    <property type="entry name" value="HemD"/>
    <property type="match status" value="1"/>
</dbReference>
<evidence type="ECO:0000256" key="4">
    <source>
        <dbReference type="ARBA" id="ARBA00023239"/>
    </source>
</evidence>
<feature type="domain" description="Tetrapyrrole biosynthesis uroporphyrinogen III synthase" evidence="10">
    <location>
        <begin position="23"/>
        <end position="149"/>
    </location>
</feature>
<protein>
    <recommendedName>
        <fullName evidence="7 9">Uroporphyrinogen-III synthase</fullName>
        <ecNumber evidence="3 9">4.2.1.75</ecNumber>
    </recommendedName>
</protein>
<dbReference type="InterPro" id="IPR036108">
    <property type="entry name" value="4pyrrol_syn_uPrphyn_synt_sf"/>
</dbReference>
<dbReference type="PANTHER" id="PTHR38042">
    <property type="entry name" value="UROPORPHYRINOGEN-III SYNTHASE, CHLOROPLASTIC"/>
    <property type="match status" value="1"/>
</dbReference>
<dbReference type="GO" id="GO:0006782">
    <property type="term" value="P:protoporphyrinogen IX biosynthetic process"/>
    <property type="evidence" value="ECO:0007669"/>
    <property type="project" value="UniProtKB-UniRule"/>
</dbReference>
<sequence>MRVIVTRVQPQAARWVQLLSPRFDAVALPLLQTSALPDPSALKTVAEHWADYAAVMFVSSHAVDFFFKENQALALMYKGRVAPETRVWVTGPGTRATVLAQGVPALRVDSPPETSGQFDSEALWQQVQGQISPGARVLIVRGDLRDDGTPDERLATDALPVSGTPGAGRDWLAQSLQQAGAVVDFVVAYQRGAPVWEQAEQDLARQAAADGSVWLFSSAQAVMHLPTVLPGQSWARARAVATHARIAQAARSLGFAMVAESRATLSDVVASIESLA</sequence>
<dbReference type="SUPFAM" id="SSF69618">
    <property type="entry name" value="HemD-like"/>
    <property type="match status" value="1"/>
</dbReference>
<comment type="pathway">
    <text evidence="1 9">Porphyrin-containing compound metabolism; protoporphyrin-IX biosynthesis; coproporphyrinogen-III from 5-aminolevulinate: step 3/4.</text>
</comment>
<dbReference type="EMBL" id="MTEI01000001">
    <property type="protein sequence ID" value="OQW89728.1"/>
    <property type="molecule type" value="Genomic_DNA"/>
</dbReference>
<evidence type="ECO:0000259" key="10">
    <source>
        <dbReference type="Pfam" id="PF02602"/>
    </source>
</evidence>
<dbReference type="AlphaFoldDB" id="A0A1W9KZE3"/>
<comment type="catalytic activity">
    <reaction evidence="8 9">
        <text>hydroxymethylbilane = uroporphyrinogen III + H2O</text>
        <dbReference type="Rhea" id="RHEA:18965"/>
        <dbReference type="ChEBI" id="CHEBI:15377"/>
        <dbReference type="ChEBI" id="CHEBI:57308"/>
        <dbReference type="ChEBI" id="CHEBI:57845"/>
        <dbReference type="EC" id="4.2.1.75"/>
    </reaction>
</comment>
<name>A0A1W9KZE3_9BURK</name>
<evidence type="ECO:0000256" key="6">
    <source>
        <dbReference type="ARBA" id="ARBA00037589"/>
    </source>
</evidence>
<comment type="caution">
    <text evidence="11">The sequence shown here is derived from an EMBL/GenBank/DDBJ whole genome shotgun (WGS) entry which is preliminary data.</text>
</comment>
<comment type="similarity">
    <text evidence="2 9">Belongs to the uroporphyrinogen-III synthase family.</text>
</comment>
<gene>
    <name evidence="11" type="ORF">BWK72_00260</name>
</gene>
<feature type="domain" description="Tetrapyrrole biosynthesis uroporphyrinogen III synthase" evidence="10">
    <location>
        <begin position="168"/>
        <end position="269"/>
    </location>
</feature>
<evidence type="ECO:0000256" key="7">
    <source>
        <dbReference type="ARBA" id="ARBA00040167"/>
    </source>
</evidence>
<keyword evidence="4 9" id="KW-0456">Lyase</keyword>
<dbReference type="InterPro" id="IPR039793">
    <property type="entry name" value="UROS/Hem4"/>
</dbReference>
<evidence type="ECO:0000256" key="5">
    <source>
        <dbReference type="ARBA" id="ARBA00023244"/>
    </source>
</evidence>
<dbReference type="Pfam" id="PF02602">
    <property type="entry name" value="HEM4"/>
    <property type="match status" value="2"/>
</dbReference>
<evidence type="ECO:0000256" key="9">
    <source>
        <dbReference type="RuleBase" id="RU366031"/>
    </source>
</evidence>
<dbReference type="GO" id="GO:0006780">
    <property type="term" value="P:uroporphyrinogen III biosynthetic process"/>
    <property type="evidence" value="ECO:0007669"/>
    <property type="project" value="UniProtKB-UniRule"/>
</dbReference>
<dbReference type="GO" id="GO:0004852">
    <property type="term" value="F:uroporphyrinogen-III synthase activity"/>
    <property type="evidence" value="ECO:0007669"/>
    <property type="project" value="UniProtKB-UniRule"/>
</dbReference>
<dbReference type="EC" id="4.2.1.75" evidence="3 9"/>
<dbReference type="Gene3D" id="3.40.50.10090">
    <property type="match status" value="2"/>
</dbReference>
<evidence type="ECO:0000313" key="12">
    <source>
        <dbReference type="Proteomes" id="UP000192505"/>
    </source>
</evidence>
<reference evidence="11 12" key="1">
    <citation type="submission" date="2017-01" db="EMBL/GenBank/DDBJ databases">
        <title>Novel large sulfur bacteria in the metagenomes of groundwater-fed chemosynthetic microbial mats in the Lake Huron basin.</title>
        <authorList>
            <person name="Sharrar A.M."/>
            <person name="Flood B.E."/>
            <person name="Bailey J.V."/>
            <person name="Jones D.S."/>
            <person name="Biddanda B."/>
            <person name="Ruberg S.A."/>
            <person name="Marcus D.N."/>
            <person name="Dick G.J."/>
        </authorList>
    </citation>
    <scope>NUCLEOTIDE SEQUENCE [LARGE SCALE GENOMIC DNA]</scope>
    <source>
        <strain evidence="11">A7</strain>
    </source>
</reference>
<organism evidence="11 12">
    <name type="scientific">Rhodoferax ferrireducens</name>
    <dbReference type="NCBI Taxonomy" id="192843"/>
    <lineage>
        <taxon>Bacteria</taxon>
        <taxon>Pseudomonadati</taxon>
        <taxon>Pseudomonadota</taxon>
        <taxon>Betaproteobacteria</taxon>
        <taxon>Burkholderiales</taxon>
        <taxon>Comamonadaceae</taxon>
        <taxon>Rhodoferax</taxon>
    </lineage>
</organism>
<evidence type="ECO:0000256" key="8">
    <source>
        <dbReference type="ARBA" id="ARBA00048617"/>
    </source>
</evidence>
<dbReference type="Proteomes" id="UP000192505">
    <property type="component" value="Unassembled WGS sequence"/>
</dbReference>
<proteinExistence type="inferred from homology"/>
<comment type="function">
    <text evidence="6 9">Catalyzes cyclization of the linear tetrapyrrole, hydroxymethylbilane, to the macrocyclic uroporphyrinogen III.</text>
</comment>
<evidence type="ECO:0000256" key="1">
    <source>
        <dbReference type="ARBA" id="ARBA00004772"/>
    </source>
</evidence>
<evidence type="ECO:0000256" key="2">
    <source>
        <dbReference type="ARBA" id="ARBA00008133"/>
    </source>
</evidence>
<evidence type="ECO:0000313" key="11">
    <source>
        <dbReference type="EMBL" id="OQW89728.1"/>
    </source>
</evidence>